<evidence type="ECO:0000313" key="5">
    <source>
        <dbReference type="EMBL" id="GAA3553722.1"/>
    </source>
</evidence>
<dbReference type="InterPro" id="IPR017853">
    <property type="entry name" value="GH"/>
</dbReference>
<dbReference type="SMART" id="SM00642">
    <property type="entry name" value="Aamy"/>
    <property type="match status" value="1"/>
</dbReference>
<dbReference type="SUPFAM" id="SSF51445">
    <property type="entry name" value="(Trans)glycosidases"/>
    <property type="match status" value="1"/>
</dbReference>
<dbReference type="Gene3D" id="3.90.400.10">
    <property type="entry name" value="Oligo-1,6-glucosidase, Domain 2"/>
    <property type="match status" value="1"/>
</dbReference>
<dbReference type="RefSeq" id="WP_204912289.1">
    <property type="nucleotide sequence ID" value="NZ_BAAAYR010000001.1"/>
</dbReference>
<dbReference type="Gene3D" id="3.20.20.80">
    <property type="entry name" value="Glycosidases"/>
    <property type="match status" value="1"/>
</dbReference>
<keyword evidence="2" id="KW-0328">Glycosyltransferase</keyword>
<dbReference type="Pfam" id="PF00128">
    <property type="entry name" value="Alpha-amylase"/>
    <property type="match status" value="1"/>
</dbReference>
<dbReference type="PANTHER" id="PTHR38784:SF1">
    <property type="entry name" value="SUCROSE PHOSPHORYLASE"/>
    <property type="match status" value="1"/>
</dbReference>
<dbReference type="PANTHER" id="PTHR38784">
    <property type="entry name" value="SUCROSE PHOSPHORYLASE"/>
    <property type="match status" value="1"/>
</dbReference>
<dbReference type="InterPro" id="IPR045857">
    <property type="entry name" value="O16G_dom_2"/>
</dbReference>
<dbReference type="PIRSF" id="PIRSF003059">
    <property type="entry name" value="Sucrose_phosphorylase"/>
    <property type="match status" value="1"/>
</dbReference>
<reference evidence="6" key="1">
    <citation type="journal article" date="2019" name="Int. J. Syst. Evol. Microbiol.">
        <title>The Global Catalogue of Microorganisms (GCM) 10K type strain sequencing project: providing services to taxonomists for standard genome sequencing and annotation.</title>
        <authorList>
            <consortium name="The Broad Institute Genomics Platform"/>
            <consortium name="The Broad Institute Genome Sequencing Center for Infectious Disease"/>
            <person name="Wu L."/>
            <person name="Ma J."/>
        </authorList>
    </citation>
    <scope>NUCLEOTIDE SEQUENCE [LARGE SCALE GENOMIC DNA]</scope>
    <source>
        <strain evidence="6">JCM 16540</strain>
    </source>
</reference>
<keyword evidence="3" id="KW-0808">Transferase</keyword>
<comment type="similarity">
    <text evidence="1">Belongs to the glycosyl hydrolase 13 family. Sucrose phosphorylase subfamily.</text>
</comment>
<evidence type="ECO:0000256" key="1">
    <source>
        <dbReference type="ARBA" id="ARBA00008452"/>
    </source>
</evidence>
<evidence type="ECO:0000259" key="4">
    <source>
        <dbReference type="SMART" id="SM00642"/>
    </source>
</evidence>
<sequence>MSGLADGSAAGFAARLAPVVAELYPAGAERVVAQLVALAGRHAERLGRRTSRPLDQRTAVLITYGDTVTRDGEAPLATLHGLLEDRVGDVVTDVHLLPMYPWTSDDGFGVVDHRRVDPALGTWDDVERLAEDRTLWFDFVANHTSSASPWFRGWLAGEPDRAGFYLAEDPAFDTLRVVRPRTTPLFHPFVRRDGSVVQAWTTFGPDQVDVDVRTPAVLLELTDVLLGYVGHGAGAVRLDAIGFLWKESGTTCLHLPQTHAVIRLWRVLLDALAPGALLLTETNVPHAENVSYFGDGSDEANLVYQFALPPLVLHSFVSGSAARLRGWADRIGPVSPTATWFNFLASHDGIGLRPTEGILDDDERAALVDRVLAHGGRVGLSRGPDGSEKVYELNLTYLDALCTPAEAADPAVLVAKGLAAHSILLGVVGVPAVYVHSLLGTRPDLVGMAETGINRRVNRARLDADVLLDELDTDLRRAGMFDGLRSLLAVRREQPALAPAATQQTLDLDDRVFAVRRRGGGQTLVCVTNVTADRVPLPGLTGRDVITGGAVEPLVLEPYGFAWVEPA</sequence>
<dbReference type="CDD" id="cd11356">
    <property type="entry name" value="AmyAc_Sucrose_phosphorylase-like_1"/>
    <property type="match status" value="1"/>
</dbReference>
<dbReference type="InterPro" id="IPR033746">
    <property type="entry name" value="GGa_phosphorylase"/>
</dbReference>
<evidence type="ECO:0000256" key="2">
    <source>
        <dbReference type="ARBA" id="ARBA00022676"/>
    </source>
</evidence>
<keyword evidence="6" id="KW-1185">Reference proteome</keyword>
<comment type="caution">
    <text evidence="5">The sequence shown here is derived from an EMBL/GenBank/DDBJ whole genome shotgun (WGS) entry which is preliminary data.</text>
</comment>
<dbReference type="InterPro" id="IPR006047">
    <property type="entry name" value="GH13_cat_dom"/>
</dbReference>
<evidence type="ECO:0000256" key="3">
    <source>
        <dbReference type="ARBA" id="ARBA00022679"/>
    </source>
</evidence>
<feature type="domain" description="Glycosyl hydrolase family 13 catalytic" evidence="4">
    <location>
        <begin position="66"/>
        <end position="399"/>
    </location>
</feature>
<dbReference type="Proteomes" id="UP001500767">
    <property type="component" value="Unassembled WGS sequence"/>
</dbReference>
<organism evidence="5 6">
    <name type="scientific">Microlunatus spumicola</name>
    <dbReference type="NCBI Taxonomy" id="81499"/>
    <lineage>
        <taxon>Bacteria</taxon>
        <taxon>Bacillati</taxon>
        <taxon>Actinomycetota</taxon>
        <taxon>Actinomycetes</taxon>
        <taxon>Propionibacteriales</taxon>
        <taxon>Propionibacteriaceae</taxon>
        <taxon>Microlunatus</taxon>
    </lineage>
</organism>
<gene>
    <name evidence="5" type="ORF">GCM10022197_06040</name>
</gene>
<proteinExistence type="inferred from homology"/>
<dbReference type="InterPro" id="IPR016377">
    <property type="entry name" value="Sucrose_GGa_phosphorylase-rel"/>
</dbReference>
<evidence type="ECO:0000313" key="6">
    <source>
        <dbReference type="Proteomes" id="UP001500767"/>
    </source>
</evidence>
<protein>
    <submittedName>
        <fullName evidence="5">Sugar phosphorylase</fullName>
    </submittedName>
</protein>
<accession>A0ABP6WQ04</accession>
<name>A0ABP6WQ04_9ACTN</name>
<dbReference type="EMBL" id="BAAAYR010000001">
    <property type="protein sequence ID" value="GAA3553722.1"/>
    <property type="molecule type" value="Genomic_DNA"/>
</dbReference>